<accession>A0A4C1YD90</accession>
<gene>
    <name evidence="1" type="ORF">EVAR_41161_1</name>
</gene>
<comment type="caution">
    <text evidence="1">The sequence shown here is derived from an EMBL/GenBank/DDBJ whole genome shotgun (WGS) entry which is preliminary data.</text>
</comment>
<protein>
    <submittedName>
        <fullName evidence="1">Uncharacterized protein</fullName>
    </submittedName>
</protein>
<sequence>MAESRARQPISLPFYSQFVGNVCHYVHTEKLRGECRNRSAFRNSVARLDVNDCFPEQGKSLDILFPDVVQLPQPVATLTV</sequence>
<proteinExistence type="predicted"/>
<dbReference type="AlphaFoldDB" id="A0A4C1YD90"/>
<dbReference type="EMBL" id="BGZK01001161">
    <property type="protein sequence ID" value="GBP72944.1"/>
    <property type="molecule type" value="Genomic_DNA"/>
</dbReference>
<keyword evidence="2" id="KW-1185">Reference proteome</keyword>
<evidence type="ECO:0000313" key="1">
    <source>
        <dbReference type="EMBL" id="GBP72944.1"/>
    </source>
</evidence>
<dbReference type="Proteomes" id="UP000299102">
    <property type="component" value="Unassembled WGS sequence"/>
</dbReference>
<name>A0A4C1YD90_EUMVA</name>
<reference evidence="1 2" key="1">
    <citation type="journal article" date="2019" name="Commun. Biol.">
        <title>The bagworm genome reveals a unique fibroin gene that provides high tensile strength.</title>
        <authorList>
            <person name="Kono N."/>
            <person name="Nakamura H."/>
            <person name="Ohtoshi R."/>
            <person name="Tomita M."/>
            <person name="Numata K."/>
            <person name="Arakawa K."/>
        </authorList>
    </citation>
    <scope>NUCLEOTIDE SEQUENCE [LARGE SCALE GENOMIC DNA]</scope>
</reference>
<organism evidence="1 2">
    <name type="scientific">Eumeta variegata</name>
    <name type="common">Bagworm moth</name>
    <name type="synonym">Eumeta japonica</name>
    <dbReference type="NCBI Taxonomy" id="151549"/>
    <lineage>
        <taxon>Eukaryota</taxon>
        <taxon>Metazoa</taxon>
        <taxon>Ecdysozoa</taxon>
        <taxon>Arthropoda</taxon>
        <taxon>Hexapoda</taxon>
        <taxon>Insecta</taxon>
        <taxon>Pterygota</taxon>
        <taxon>Neoptera</taxon>
        <taxon>Endopterygota</taxon>
        <taxon>Lepidoptera</taxon>
        <taxon>Glossata</taxon>
        <taxon>Ditrysia</taxon>
        <taxon>Tineoidea</taxon>
        <taxon>Psychidae</taxon>
        <taxon>Oiketicinae</taxon>
        <taxon>Eumeta</taxon>
    </lineage>
</organism>
<evidence type="ECO:0000313" key="2">
    <source>
        <dbReference type="Proteomes" id="UP000299102"/>
    </source>
</evidence>